<dbReference type="Pfam" id="PF01636">
    <property type="entry name" value="APH"/>
    <property type="match status" value="1"/>
</dbReference>
<accession>A0AAD5WM00</accession>
<sequence>FFASSWEKASSCNIEPAGRARIAAECKSRLAHISGTLPPRFQSSVADAQRCLDNLFDPEYPLVSTHGDFSENNLFVNKETGELTGVIDVAELSFLPFGFDFYGLEEIVGYLGLDGWGEHDGAQELRAHFWVTFASSAKLDPKGLEMQTIREARLVGILFRYGTRADAGFSGMLGQFKSQDPSSVAMLMLDGLVLRRPTMPRLIPPAGLPAALHHHQLFGEPVGGTWLVAAMPLDDRQLRSRKASKLTSNWIPIRGELLSN</sequence>
<dbReference type="Gene3D" id="3.90.1200.10">
    <property type="match status" value="1"/>
</dbReference>
<comment type="caution">
    <text evidence="2">The sequence shown here is derived from an EMBL/GenBank/DDBJ whole genome shotgun (WGS) entry which is preliminary data.</text>
</comment>
<dbReference type="SUPFAM" id="SSF56112">
    <property type="entry name" value="Protein kinase-like (PK-like)"/>
    <property type="match status" value="1"/>
</dbReference>
<proteinExistence type="predicted"/>
<gene>
    <name evidence="2" type="ORF">MKZ38_010718</name>
</gene>
<evidence type="ECO:0000313" key="2">
    <source>
        <dbReference type="EMBL" id="KAJ2891805.1"/>
    </source>
</evidence>
<reference evidence="2" key="1">
    <citation type="submission" date="2022-07" db="EMBL/GenBank/DDBJ databases">
        <title>Draft genome sequence of Zalerion maritima ATCC 34329, a (micro)plastics degrading marine fungus.</title>
        <authorList>
            <person name="Paco A."/>
            <person name="Goncalves M.F.M."/>
            <person name="Rocha-Santos T.A.P."/>
            <person name="Alves A."/>
        </authorList>
    </citation>
    <scope>NUCLEOTIDE SEQUENCE</scope>
    <source>
        <strain evidence="2">ATCC 34329</strain>
    </source>
</reference>
<feature type="domain" description="Aminoglycoside phosphotransferase" evidence="1">
    <location>
        <begin position="46"/>
        <end position="103"/>
    </location>
</feature>
<keyword evidence="3" id="KW-1185">Reference proteome</keyword>
<organism evidence="2 3">
    <name type="scientific">Zalerion maritima</name>
    <dbReference type="NCBI Taxonomy" id="339359"/>
    <lineage>
        <taxon>Eukaryota</taxon>
        <taxon>Fungi</taxon>
        <taxon>Dikarya</taxon>
        <taxon>Ascomycota</taxon>
        <taxon>Pezizomycotina</taxon>
        <taxon>Sordariomycetes</taxon>
        <taxon>Lulworthiomycetidae</taxon>
        <taxon>Lulworthiales</taxon>
        <taxon>Lulworthiaceae</taxon>
        <taxon>Zalerion</taxon>
    </lineage>
</organism>
<dbReference type="InterPro" id="IPR011009">
    <property type="entry name" value="Kinase-like_dom_sf"/>
</dbReference>
<dbReference type="InterPro" id="IPR002575">
    <property type="entry name" value="Aminoglycoside_PTrfase"/>
</dbReference>
<feature type="non-terminal residue" evidence="2">
    <location>
        <position position="1"/>
    </location>
</feature>
<dbReference type="AlphaFoldDB" id="A0AAD5WM00"/>
<dbReference type="Proteomes" id="UP001201980">
    <property type="component" value="Unassembled WGS sequence"/>
</dbReference>
<dbReference type="EMBL" id="JAKWBI020000982">
    <property type="protein sequence ID" value="KAJ2891805.1"/>
    <property type="molecule type" value="Genomic_DNA"/>
</dbReference>
<evidence type="ECO:0000259" key="1">
    <source>
        <dbReference type="Pfam" id="PF01636"/>
    </source>
</evidence>
<name>A0AAD5WM00_9PEZI</name>
<protein>
    <recommendedName>
        <fullName evidence="1">Aminoglycoside phosphotransferase domain-containing protein</fullName>
    </recommendedName>
</protein>
<evidence type="ECO:0000313" key="3">
    <source>
        <dbReference type="Proteomes" id="UP001201980"/>
    </source>
</evidence>